<evidence type="ECO:0000313" key="4">
    <source>
        <dbReference type="Proteomes" id="UP000614601"/>
    </source>
</evidence>
<dbReference type="EMBL" id="CAJFDH010000003">
    <property type="protein sequence ID" value="CAD5216615.1"/>
    <property type="molecule type" value="Genomic_DNA"/>
</dbReference>
<reference evidence="3" key="1">
    <citation type="submission" date="2020-09" db="EMBL/GenBank/DDBJ databases">
        <authorList>
            <person name="Kikuchi T."/>
        </authorList>
    </citation>
    <scope>NUCLEOTIDE SEQUENCE</scope>
    <source>
        <strain evidence="3">SH1</strain>
    </source>
</reference>
<dbReference type="GO" id="GO:0072686">
    <property type="term" value="C:mitotic spindle"/>
    <property type="evidence" value="ECO:0007669"/>
    <property type="project" value="TreeGrafter"/>
</dbReference>
<dbReference type="InterPro" id="IPR016024">
    <property type="entry name" value="ARM-type_fold"/>
</dbReference>
<evidence type="ECO:0000313" key="3">
    <source>
        <dbReference type="EMBL" id="CAD5216615.1"/>
    </source>
</evidence>
<dbReference type="GO" id="GO:0045180">
    <property type="term" value="C:basal cortex"/>
    <property type="evidence" value="ECO:0007669"/>
    <property type="project" value="TreeGrafter"/>
</dbReference>
<dbReference type="SMART" id="SM01349">
    <property type="entry name" value="TOG"/>
    <property type="match status" value="1"/>
</dbReference>
<feature type="domain" description="TOG" evidence="2">
    <location>
        <begin position="28"/>
        <end position="284"/>
    </location>
</feature>
<dbReference type="GO" id="GO:0005815">
    <property type="term" value="C:microtubule organizing center"/>
    <property type="evidence" value="ECO:0007669"/>
    <property type="project" value="TreeGrafter"/>
</dbReference>
<dbReference type="SUPFAM" id="SSF48371">
    <property type="entry name" value="ARM repeat"/>
    <property type="match status" value="1"/>
</dbReference>
<dbReference type="GO" id="GO:0005881">
    <property type="term" value="C:cytoplasmic microtubule"/>
    <property type="evidence" value="ECO:0007669"/>
    <property type="project" value="TreeGrafter"/>
</dbReference>
<protein>
    <recommendedName>
        <fullName evidence="2">TOG domain-containing protein</fullName>
    </recommendedName>
</protein>
<feature type="region of interest" description="Disordered" evidence="1">
    <location>
        <begin position="275"/>
        <end position="413"/>
    </location>
</feature>
<gene>
    <name evidence="3" type="ORF">BOKJ2_LOCUS6676</name>
</gene>
<name>A0A811KP35_9BILA</name>
<comment type="caution">
    <text evidence="3">The sequence shown here is derived from an EMBL/GenBank/DDBJ whole genome shotgun (WGS) entry which is preliminary data.</text>
</comment>
<dbReference type="GO" id="GO:0090307">
    <property type="term" value="P:mitotic spindle assembly"/>
    <property type="evidence" value="ECO:0007669"/>
    <property type="project" value="TreeGrafter"/>
</dbReference>
<dbReference type="InterPro" id="IPR024395">
    <property type="entry name" value="CLASP_N_dom"/>
</dbReference>
<dbReference type="Proteomes" id="UP000783686">
    <property type="component" value="Unassembled WGS sequence"/>
</dbReference>
<evidence type="ECO:0000259" key="2">
    <source>
        <dbReference type="SMART" id="SM01349"/>
    </source>
</evidence>
<accession>A0A811KP35</accession>
<dbReference type="Gene3D" id="1.25.10.10">
    <property type="entry name" value="Leucine-rich Repeat Variant"/>
    <property type="match status" value="2"/>
</dbReference>
<dbReference type="InterPro" id="IPR011989">
    <property type="entry name" value="ARM-like"/>
</dbReference>
<feature type="compositionally biased region" description="Polar residues" evidence="1">
    <location>
        <begin position="277"/>
        <end position="311"/>
    </location>
</feature>
<sequence>MTARGRTGDAGAISEAEFEDSFSKIPQSMPVHRDLEQRFQAIAKALQNEADNWSVTCNALIELRSIVKYGGLDGKTIAQKLNNIQDELRQSVRSLRSQVARDACITVAYVAQHIGMDFKNQAESLVPDLLKMSGQSTKIMATSGVTALRYICKNIKNHAMLQMLFEELKNNKSKLIRSTICLLLLNVVEEWPEELLQKNAQLLYQALEKGSTDADATARKYSRDGLQKAEAKVTGFSAMCTSRAIPASRGRTAQSSYIPMRATSDMTSHQIRKPFSAASNRVPISQRKPSNPSLASATNCPPKSQPGSRNASPKRRQFPTPIQPSTSSSAIRSRVLNERRMDNNPAAVPPKPTNGDLKGRQTTRQISEPKIPQVRQMRSPSPPKNGHDVGRRTPSNLRQPSAPITPKMNTPVYRPQPRVISHTTEQNGSQDVQTLLANTEMRHDGSPSSTRTVRESLDQLTRMVNDHKIPQLDYYLPQLFTRSLEIAKDTDAEGIVRCAAVRLLKALVKNAKGITPKVNTLITEIVSLEENELPLHKEIEDLFVEISNSCPVNAVLPILLNLVRATKTSDPTNKVRATLQLLPYVLHKTDTIMVEGLVDDIVPVLRQIYENSTVTGVRRDAVICMIVFKNKVGIERIQQRLNANLVKLVEAYATRRHLAIFN</sequence>
<organism evidence="3 4">
    <name type="scientific">Bursaphelenchus okinawaensis</name>
    <dbReference type="NCBI Taxonomy" id="465554"/>
    <lineage>
        <taxon>Eukaryota</taxon>
        <taxon>Metazoa</taxon>
        <taxon>Ecdysozoa</taxon>
        <taxon>Nematoda</taxon>
        <taxon>Chromadorea</taxon>
        <taxon>Rhabditida</taxon>
        <taxon>Tylenchina</taxon>
        <taxon>Tylenchomorpha</taxon>
        <taxon>Aphelenchoidea</taxon>
        <taxon>Aphelenchoididae</taxon>
        <taxon>Bursaphelenchus</taxon>
    </lineage>
</organism>
<dbReference type="PANTHER" id="PTHR21567:SF9">
    <property type="entry name" value="CLIP-ASSOCIATING PROTEIN"/>
    <property type="match status" value="1"/>
</dbReference>
<dbReference type="EMBL" id="CAJFCW020000003">
    <property type="protein sequence ID" value="CAG9106281.1"/>
    <property type="molecule type" value="Genomic_DNA"/>
</dbReference>
<dbReference type="PANTHER" id="PTHR21567">
    <property type="entry name" value="CLASP"/>
    <property type="match status" value="1"/>
</dbReference>
<dbReference type="GO" id="GO:0000776">
    <property type="term" value="C:kinetochore"/>
    <property type="evidence" value="ECO:0007669"/>
    <property type="project" value="TreeGrafter"/>
</dbReference>
<feature type="region of interest" description="Disordered" evidence="1">
    <location>
        <begin position="250"/>
        <end position="269"/>
    </location>
</feature>
<dbReference type="Proteomes" id="UP000614601">
    <property type="component" value="Unassembled WGS sequence"/>
</dbReference>
<dbReference type="Pfam" id="PF12348">
    <property type="entry name" value="CLASP_N"/>
    <property type="match status" value="1"/>
</dbReference>
<dbReference type="InterPro" id="IPR034085">
    <property type="entry name" value="TOG"/>
</dbReference>
<dbReference type="GO" id="GO:0040001">
    <property type="term" value="P:establishment of mitotic spindle localization"/>
    <property type="evidence" value="ECO:0007669"/>
    <property type="project" value="TreeGrafter"/>
</dbReference>
<dbReference type="AlphaFoldDB" id="A0A811KP35"/>
<proteinExistence type="predicted"/>
<dbReference type="GO" id="GO:0005876">
    <property type="term" value="C:spindle microtubule"/>
    <property type="evidence" value="ECO:0007669"/>
    <property type="project" value="TreeGrafter"/>
</dbReference>
<evidence type="ECO:0000256" key="1">
    <source>
        <dbReference type="SAM" id="MobiDB-lite"/>
    </source>
</evidence>
<keyword evidence="4" id="KW-1185">Reference proteome</keyword>
<dbReference type="OrthoDB" id="46159at2759"/>
<dbReference type="GO" id="GO:0008017">
    <property type="term" value="F:microtubule binding"/>
    <property type="evidence" value="ECO:0007669"/>
    <property type="project" value="TreeGrafter"/>
</dbReference>